<evidence type="ECO:0000256" key="17">
    <source>
        <dbReference type="PIRSR" id="PIRSR605478-2"/>
    </source>
</evidence>
<comment type="cofactor">
    <cofactor evidence="1">
        <name>Ca(2+)</name>
        <dbReference type="ChEBI" id="CHEBI:29108"/>
    </cofactor>
</comment>
<comment type="cofactor">
    <cofactor evidence="3">
        <name>Co(2+)</name>
        <dbReference type="ChEBI" id="CHEBI:48828"/>
    </cofactor>
</comment>
<feature type="binding site" evidence="17">
    <location>
        <position position="447"/>
    </location>
    <ligand>
        <name>substrate</name>
    </ligand>
</feature>
<dbReference type="KEGG" id="clx:CLAN_1539"/>
<feature type="active site" description="Proton donor" evidence="16">
    <location>
        <position position="389"/>
    </location>
</feature>
<reference evidence="24" key="1">
    <citation type="journal article" date="2017" name="Genome Biol. Evol.">
        <title>Comparative Genomic Analysis Identifies a Campylobacter Clade Deficient in Selenium Metabolism.</title>
        <authorList>
            <person name="Miller W.G."/>
            <person name="Yee E."/>
            <person name="Lopes B.S."/>
            <person name="Chapman M.H."/>
            <person name="Huynh S."/>
            <person name="Bono J.L."/>
            <person name="Parker C.T."/>
            <person name="Strachan N.J.C."/>
            <person name="Forbes K.J."/>
        </authorList>
    </citation>
    <scope>NUCLEOTIDE SEQUENCE [LARGE SCALE GENOMIC DNA]</scope>
    <source>
        <strain evidence="24">NCTC 13004</strain>
    </source>
</reference>
<feature type="site" description="Important for catalytic activity" evidence="20">
    <location>
        <position position="24"/>
    </location>
</feature>
<dbReference type="GO" id="GO:0046872">
    <property type="term" value="F:metal ion binding"/>
    <property type="evidence" value="ECO:0007669"/>
    <property type="project" value="UniProtKB-KW"/>
</dbReference>
<comment type="cofactor">
    <cofactor evidence="2">
        <name>Mn(2+)</name>
        <dbReference type="ChEBI" id="CHEBI:29035"/>
    </cofactor>
</comment>
<evidence type="ECO:0000259" key="22">
    <source>
        <dbReference type="SMART" id="SM00861"/>
    </source>
</evidence>
<dbReference type="InterPro" id="IPR055152">
    <property type="entry name" value="Transketolase-like_C_2"/>
</dbReference>
<dbReference type="AlphaFoldDB" id="A0A1X9SPR4"/>
<feature type="binding site" evidence="19">
    <location>
        <position position="178"/>
    </location>
    <ligand>
        <name>Mg(2+)</name>
        <dbReference type="ChEBI" id="CHEBI:18420"/>
    </ligand>
</feature>
<feature type="binding site" evidence="18">
    <location>
        <position position="178"/>
    </location>
    <ligand>
        <name>thiamine diphosphate</name>
        <dbReference type="ChEBI" id="CHEBI:58937"/>
    </ligand>
</feature>
<comment type="cofactor">
    <cofactor evidence="18">
        <name>thiamine diphosphate</name>
        <dbReference type="ChEBI" id="CHEBI:58937"/>
    </cofactor>
    <text evidence="18">Binds 1 thiamine pyrophosphate per subunit. During the reaction, the substrate forms a covalent intermediate with the cofactor.</text>
</comment>
<keyword evidence="12 19" id="KW-0460">Magnesium</keyword>
<keyword evidence="9 21" id="KW-0808">Transferase</keyword>
<dbReference type="Pfam" id="PF02779">
    <property type="entry name" value="Transket_pyr"/>
    <property type="match status" value="1"/>
</dbReference>
<keyword evidence="10 19" id="KW-0479">Metal-binding</keyword>
<evidence type="ECO:0000256" key="10">
    <source>
        <dbReference type="ARBA" id="ARBA00022723"/>
    </source>
</evidence>
<dbReference type="SUPFAM" id="SSF52922">
    <property type="entry name" value="TK C-terminal domain-like"/>
    <property type="match status" value="1"/>
</dbReference>
<dbReference type="EC" id="2.2.1.1" evidence="7 15"/>
<keyword evidence="11 21" id="KW-0106">Calcium</keyword>
<evidence type="ECO:0000256" key="16">
    <source>
        <dbReference type="PIRSR" id="PIRSR605478-1"/>
    </source>
</evidence>
<evidence type="ECO:0000256" key="12">
    <source>
        <dbReference type="ARBA" id="ARBA00022842"/>
    </source>
</evidence>
<name>A0A1X9SPR4_9BACT</name>
<feature type="binding site" evidence="17">
    <location>
        <position position="497"/>
    </location>
    <ligand>
        <name>substrate</name>
    </ligand>
</feature>
<dbReference type="InterPro" id="IPR029061">
    <property type="entry name" value="THDP-binding"/>
</dbReference>
<dbReference type="FunFam" id="3.40.50.970:FF:000081">
    <property type="entry name" value="Transketolase"/>
    <property type="match status" value="1"/>
</dbReference>
<comment type="similarity">
    <text evidence="5 21">Belongs to the transketolase family.</text>
</comment>
<evidence type="ECO:0000256" key="2">
    <source>
        <dbReference type="ARBA" id="ARBA00001936"/>
    </source>
</evidence>
<dbReference type="CDD" id="cd07033">
    <property type="entry name" value="TPP_PYR_DXS_TK_like"/>
    <property type="match status" value="1"/>
</dbReference>
<feature type="binding site" evidence="17">
    <location>
        <position position="252"/>
    </location>
    <ligand>
        <name>substrate</name>
    </ligand>
</feature>
<dbReference type="GO" id="GO:0005829">
    <property type="term" value="C:cytosol"/>
    <property type="evidence" value="ECO:0007669"/>
    <property type="project" value="TreeGrafter"/>
</dbReference>
<dbReference type="GO" id="GO:0006098">
    <property type="term" value="P:pentose-phosphate shunt"/>
    <property type="evidence" value="ECO:0007669"/>
    <property type="project" value="TreeGrafter"/>
</dbReference>
<evidence type="ECO:0000256" key="1">
    <source>
        <dbReference type="ARBA" id="ARBA00001913"/>
    </source>
</evidence>
<evidence type="ECO:0000256" key="7">
    <source>
        <dbReference type="ARBA" id="ARBA00013152"/>
    </source>
</evidence>
<comment type="function">
    <text evidence="4 21">Catalyzes the transfer of a two-carbon ketol group from a ketose donor to an aldose acceptor, via a covalent intermediate with the cofactor thiamine pyrophosphate.</text>
</comment>
<dbReference type="NCBIfam" id="TIGR00232">
    <property type="entry name" value="tktlase_bact"/>
    <property type="match status" value="1"/>
</dbReference>
<feature type="binding site" evidence="17">
    <location>
        <position position="439"/>
    </location>
    <ligand>
        <name>substrate</name>
    </ligand>
</feature>
<dbReference type="InterPro" id="IPR049557">
    <property type="entry name" value="Transketolase_CS"/>
</dbReference>
<dbReference type="PANTHER" id="PTHR43522:SF2">
    <property type="entry name" value="TRANSKETOLASE 1-RELATED"/>
    <property type="match status" value="1"/>
</dbReference>
<feature type="binding site" evidence="18">
    <location>
        <position position="63"/>
    </location>
    <ligand>
        <name>thiamine diphosphate</name>
        <dbReference type="ChEBI" id="CHEBI:58937"/>
    </ligand>
</feature>
<keyword evidence="13 18" id="KW-0786">Thiamine pyrophosphate</keyword>
<evidence type="ECO:0000256" key="18">
    <source>
        <dbReference type="PIRSR" id="PIRSR605478-3"/>
    </source>
</evidence>
<evidence type="ECO:0000256" key="5">
    <source>
        <dbReference type="ARBA" id="ARBA00007131"/>
    </source>
</evidence>
<dbReference type="Gene3D" id="3.40.50.970">
    <property type="match status" value="2"/>
</dbReference>
<dbReference type="CDD" id="cd02012">
    <property type="entry name" value="TPP_TK"/>
    <property type="match status" value="1"/>
</dbReference>
<feature type="binding site" evidence="19">
    <location>
        <position position="148"/>
    </location>
    <ligand>
        <name>Mg(2+)</name>
        <dbReference type="ChEBI" id="CHEBI:18420"/>
    </ligand>
</feature>
<sequence>MYKKQADTIRFLCADMVQKANSGHPGAPMGLADIIAVLSTHLNHNPKNPSWLNRDRLIFSGGHASSLVYSFLYLSGYDISLDDLKVFRQLHSKTPGHPEIETAGVEIATGPLGQGVANAVGFAMAAKSAENLLGSDIINHKIYCLCGDGDLQEGISYEACALAGKHNLDNLVIIYDSNEITIEGDTAIAWSEDVKVRFEAAGFEVAKIDGHCYDEIEFALNEAKNKTKPYLIIAKTKIAKGAGELEGSHHAHGAPLGAEIIAKAKEAAGFDPNLSFFVDDDVKFWFNLALERGDLANALWDKKVSELSQDKKELLNSLLNPDFSKIEFPIFNAQKIATRDSNGKILNAIAAALPGFIGGSADLAPSNKTELKGFGDYPNGKNLHFGIREHAMAAICNAYARYGIFIPFSATFFIFSDYLKAGARLAALMKLKHYFIWTHDSIGVGEDGPTHEPIEQLSTFRAMPNFYTFRPADGVENVECWKVALRLNAPCAFVCSRQGLNPLDEPKFGSVANGAYLIKESQNPQITLVASGSEVGLCLEASKLLENSGIGVNVVSAPCFELLCEQDGDYIKRIFSPNTKILAVEAASALEWYKFADNVLGMSSFGASAPADELFKYFGFSATNVANIAKDMIK</sequence>
<dbReference type="Proteomes" id="UP000202031">
    <property type="component" value="Chromosome"/>
</dbReference>
<comment type="subunit">
    <text evidence="6 21">Homodimer.</text>
</comment>
<evidence type="ECO:0000256" key="3">
    <source>
        <dbReference type="ARBA" id="ARBA00001941"/>
    </source>
</evidence>
<feature type="binding site" evidence="17">
    <location>
        <position position="451"/>
    </location>
    <ligand>
        <name>substrate</name>
    </ligand>
</feature>
<evidence type="ECO:0000256" key="15">
    <source>
        <dbReference type="NCBIfam" id="TIGR00232"/>
    </source>
</evidence>
<dbReference type="PROSITE" id="PS00801">
    <property type="entry name" value="TRANSKETOLASE_1"/>
    <property type="match status" value="1"/>
</dbReference>
<evidence type="ECO:0000256" key="8">
    <source>
        <dbReference type="ARBA" id="ARBA00016662"/>
    </source>
</evidence>
<dbReference type="InterPro" id="IPR005475">
    <property type="entry name" value="Transketolase-like_Pyr-bd"/>
</dbReference>
<feature type="site" description="Important for catalytic activity" evidence="20">
    <location>
        <position position="252"/>
    </location>
</feature>
<dbReference type="PROSITE" id="PS00802">
    <property type="entry name" value="TRANSKETOLASE_2"/>
    <property type="match status" value="1"/>
</dbReference>
<dbReference type="FunFam" id="3.40.50.970:FF:000045">
    <property type="entry name" value="Transketolase"/>
    <property type="match status" value="1"/>
</dbReference>
<dbReference type="GO" id="GO:0004802">
    <property type="term" value="F:transketolase activity"/>
    <property type="evidence" value="ECO:0007669"/>
    <property type="project" value="UniProtKB-UniRule"/>
</dbReference>
<evidence type="ECO:0000313" key="23">
    <source>
        <dbReference type="EMBL" id="ARQ98249.1"/>
    </source>
</evidence>
<organism evidence="23 24">
    <name type="scientific">Campylobacter lanienae NCTC 13004</name>
    <dbReference type="NCBI Taxonomy" id="1031753"/>
    <lineage>
        <taxon>Bacteria</taxon>
        <taxon>Pseudomonadati</taxon>
        <taxon>Campylobacterota</taxon>
        <taxon>Epsilonproteobacteria</taxon>
        <taxon>Campylobacterales</taxon>
        <taxon>Campylobacteraceae</taxon>
        <taxon>Campylobacter</taxon>
    </lineage>
</organism>
<dbReference type="SUPFAM" id="SSF52518">
    <property type="entry name" value="Thiamin diphosphate-binding fold (THDP-binding)"/>
    <property type="match status" value="2"/>
</dbReference>
<comment type="cofactor">
    <cofactor evidence="21">
        <name>Mg(2+)</name>
        <dbReference type="ChEBI" id="CHEBI:18420"/>
    </cofactor>
    <cofactor evidence="21">
        <name>Ca(2+)</name>
        <dbReference type="ChEBI" id="CHEBI:29108"/>
    </cofactor>
    <cofactor evidence="21">
        <name>Mn(2+)</name>
        <dbReference type="ChEBI" id="CHEBI:29035"/>
    </cofactor>
    <cofactor evidence="21">
        <name>Co(2+)</name>
        <dbReference type="ChEBI" id="CHEBI:48828"/>
    </cofactor>
    <text evidence="21">Binds 1 Mg(2+) ion per subunit. Can also utilize other divalent metal cations, such as Ca(2+), Mn(2+) and Co(2+).</text>
</comment>
<feature type="binding site" evidence="18">
    <location>
        <begin position="110"/>
        <end position="112"/>
    </location>
    <ligand>
        <name>thiamine diphosphate</name>
        <dbReference type="ChEBI" id="CHEBI:58937"/>
    </ligand>
</feature>
<evidence type="ECO:0000256" key="9">
    <source>
        <dbReference type="ARBA" id="ARBA00022679"/>
    </source>
</evidence>
<dbReference type="Gene3D" id="3.40.50.920">
    <property type="match status" value="1"/>
</dbReference>
<feature type="binding site" evidence="17">
    <location>
        <position position="24"/>
    </location>
    <ligand>
        <name>substrate</name>
    </ligand>
</feature>
<proteinExistence type="inferred from homology"/>
<feature type="binding site" evidence="18">
    <location>
        <position position="415"/>
    </location>
    <ligand>
        <name>thiamine diphosphate</name>
        <dbReference type="ChEBI" id="CHEBI:58937"/>
    </ligand>
</feature>
<dbReference type="InterPro" id="IPR005474">
    <property type="entry name" value="Transketolase_N"/>
</dbReference>
<dbReference type="SMART" id="SM00861">
    <property type="entry name" value="Transket_pyr"/>
    <property type="match status" value="1"/>
</dbReference>
<feature type="binding site" evidence="18">
    <location>
        <position position="149"/>
    </location>
    <ligand>
        <name>thiamine diphosphate</name>
        <dbReference type="ChEBI" id="CHEBI:58937"/>
    </ligand>
</feature>
<dbReference type="InterPro" id="IPR020826">
    <property type="entry name" value="Transketolase_BS"/>
</dbReference>
<dbReference type="RefSeq" id="WP_100590992.1">
    <property type="nucleotide sequence ID" value="NZ_CP015578.1"/>
</dbReference>
<gene>
    <name evidence="23" type="primary">tkt</name>
    <name evidence="23" type="ORF">CLAN_1539</name>
</gene>
<evidence type="ECO:0000256" key="13">
    <source>
        <dbReference type="ARBA" id="ARBA00023052"/>
    </source>
</evidence>
<feature type="binding site" evidence="17">
    <location>
        <position position="339"/>
    </location>
    <ligand>
        <name>substrate</name>
    </ligand>
</feature>
<evidence type="ECO:0000256" key="19">
    <source>
        <dbReference type="PIRSR" id="PIRSR605478-4"/>
    </source>
</evidence>
<evidence type="ECO:0000256" key="14">
    <source>
        <dbReference type="ARBA" id="ARBA00049473"/>
    </source>
</evidence>
<feature type="binding site" evidence="18">
    <location>
        <position position="252"/>
    </location>
    <ligand>
        <name>thiamine diphosphate</name>
        <dbReference type="ChEBI" id="CHEBI:58937"/>
    </ligand>
</feature>
<dbReference type="Pfam" id="PF22613">
    <property type="entry name" value="Transketolase_C_1"/>
    <property type="match status" value="1"/>
</dbReference>
<dbReference type="EMBL" id="CP015578">
    <property type="protein sequence ID" value="ARQ98249.1"/>
    <property type="molecule type" value="Genomic_DNA"/>
</dbReference>
<dbReference type="InterPro" id="IPR009014">
    <property type="entry name" value="Transketo_C/PFOR_II"/>
</dbReference>
<feature type="binding site" evidence="19">
    <location>
        <position position="180"/>
    </location>
    <ligand>
        <name>Mg(2+)</name>
        <dbReference type="ChEBI" id="CHEBI:18420"/>
    </ligand>
</feature>
<evidence type="ECO:0000256" key="20">
    <source>
        <dbReference type="PIRSR" id="PIRSR605478-5"/>
    </source>
</evidence>
<evidence type="ECO:0000256" key="11">
    <source>
        <dbReference type="ARBA" id="ARBA00022837"/>
    </source>
</evidence>
<dbReference type="PANTHER" id="PTHR43522">
    <property type="entry name" value="TRANSKETOLASE"/>
    <property type="match status" value="1"/>
</dbReference>
<evidence type="ECO:0000256" key="21">
    <source>
        <dbReference type="RuleBase" id="RU004996"/>
    </source>
</evidence>
<dbReference type="InterPro" id="IPR005478">
    <property type="entry name" value="Transketolase_bac-like"/>
</dbReference>
<feature type="domain" description="Transketolase-like pyrimidine-binding" evidence="22">
    <location>
        <begin position="336"/>
        <end position="502"/>
    </location>
</feature>
<comment type="cofactor">
    <cofactor evidence="19">
        <name>Mg(2+)</name>
        <dbReference type="ChEBI" id="CHEBI:18420"/>
    </cofactor>
    <text evidence="19">Binds 1 Mg(2+) ion per subunit. Can also utilize other divalent metal cations, such as Ca(2+), Mn(2+) and Co(2+).</text>
</comment>
<dbReference type="InterPro" id="IPR033247">
    <property type="entry name" value="Transketolase_fam"/>
</dbReference>
<comment type="catalytic activity">
    <reaction evidence="14 21">
        <text>D-sedoheptulose 7-phosphate + D-glyceraldehyde 3-phosphate = aldehydo-D-ribose 5-phosphate + D-xylulose 5-phosphate</text>
        <dbReference type="Rhea" id="RHEA:10508"/>
        <dbReference type="ChEBI" id="CHEBI:57483"/>
        <dbReference type="ChEBI" id="CHEBI:57737"/>
        <dbReference type="ChEBI" id="CHEBI:58273"/>
        <dbReference type="ChEBI" id="CHEBI:59776"/>
        <dbReference type="EC" id="2.2.1.1"/>
    </reaction>
</comment>
<dbReference type="Pfam" id="PF00456">
    <property type="entry name" value="Transketolase_N"/>
    <property type="match status" value="1"/>
</dbReference>
<accession>A0A1X9SPR4</accession>
<evidence type="ECO:0000256" key="6">
    <source>
        <dbReference type="ARBA" id="ARBA00011738"/>
    </source>
</evidence>
<evidence type="ECO:0000256" key="4">
    <source>
        <dbReference type="ARBA" id="ARBA00002931"/>
    </source>
</evidence>
<feature type="binding site" evidence="17">
    <location>
        <position position="366"/>
    </location>
    <ligand>
        <name>substrate</name>
    </ligand>
</feature>
<dbReference type="GeneID" id="46922002"/>
<protein>
    <recommendedName>
        <fullName evidence="8 15">Transketolase</fullName>
        <ecNumber evidence="7 15">2.2.1.1</ecNumber>
    </recommendedName>
</protein>
<evidence type="ECO:0000313" key="24">
    <source>
        <dbReference type="Proteomes" id="UP000202031"/>
    </source>
</evidence>